<comment type="caution">
    <text evidence="2">The sequence shown here is derived from an EMBL/GenBank/DDBJ whole genome shotgun (WGS) entry which is preliminary data.</text>
</comment>
<dbReference type="AlphaFoldDB" id="A0A329LKH3"/>
<dbReference type="Proteomes" id="UP000250369">
    <property type="component" value="Unassembled WGS sequence"/>
</dbReference>
<accession>A0A329LKH3</accession>
<dbReference type="OrthoDB" id="1797983at2"/>
<feature type="transmembrane region" description="Helical" evidence="1">
    <location>
        <begin position="7"/>
        <end position="28"/>
    </location>
</feature>
<reference evidence="2 3" key="1">
    <citation type="journal article" date="2009" name="Int. J. Syst. Evol. Microbiol.">
        <title>Paenibacillus contaminans sp. nov., isolated from a contaminated laboratory plate.</title>
        <authorList>
            <person name="Chou J.H."/>
            <person name="Lee J.H."/>
            <person name="Lin M.C."/>
            <person name="Chang P.S."/>
            <person name="Arun A.B."/>
            <person name="Young C.C."/>
            <person name="Chen W.M."/>
        </authorList>
    </citation>
    <scope>NUCLEOTIDE SEQUENCE [LARGE SCALE GENOMIC DNA]</scope>
    <source>
        <strain evidence="2 3">CKOBP-6</strain>
    </source>
</reference>
<sequence>MRHKKAFIISFMGFLALLVAFIYLTPFVGNLVANTRIEGYARSIGIRIAKKSPPLPNVTSGQTQIPVIQSSYCWGNLGCADYVGGKTMLKGVTPTAVTPEADIKVSFAYTPAPNELNIKQFGDDTTAQIPLKNDSFNAPKENGIYYYGISAFWTTVDGKHSKGDTSSVFVIEVR</sequence>
<proteinExistence type="predicted"/>
<evidence type="ECO:0000313" key="3">
    <source>
        <dbReference type="Proteomes" id="UP000250369"/>
    </source>
</evidence>
<protein>
    <submittedName>
        <fullName evidence="2">Uncharacterized protein</fullName>
    </submittedName>
</protein>
<organism evidence="2 3">
    <name type="scientific">Paenibacillus contaminans</name>
    <dbReference type="NCBI Taxonomy" id="450362"/>
    <lineage>
        <taxon>Bacteria</taxon>
        <taxon>Bacillati</taxon>
        <taxon>Bacillota</taxon>
        <taxon>Bacilli</taxon>
        <taxon>Bacillales</taxon>
        <taxon>Paenibacillaceae</taxon>
        <taxon>Paenibacillus</taxon>
    </lineage>
</organism>
<keyword evidence="1" id="KW-0812">Transmembrane</keyword>
<evidence type="ECO:0000256" key="1">
    <source>
        <dbReference type="SAM" id="Phobius"/>
    </source>
</evidence>
<gene>
    <name evidence="2" type="ORF">DQG23_40585</name>
</gene>
<evidence type="ECO:0000313" key="2">
    <source>
        <dbReference type="EMBL" id="RAV08715.1"/>
    </source>
</evidence>
<dbReference type="EMBL" id="QMFB01000056">
    <property type="protein sequence ID" value="RAV08715.1"/>
    <property type="molecule type" value="Genomic_DNA"/>
</dbReference>
<dbReference type="RefSeq" id="WP_113036751.1">
    <property type="nucleotide sequence ID" value="NZ_QMFB01000056.1"/>
</dbReference>
<keyword evidence="1" id="KW-0472">Membrane</keyword>
<name>A0A329LKH3_9BACL</name>
<keyword evidence="1" id="KW-1133">Transmembrane helix</keyword>
<keyword evidence="3" id="KW-1185">Reference proteome</keyword>